<name>A0A655DL74_SALET</name>
<dbReference type="Proteomes" id="UP000041314">
    <property type="component" value="Unassembled WGS sequence"/>
</dbReference>
<proteinExistence type="predicted"/>
<reference evidence="1 2" key="1">
    <citation type="submission" date="2015-03" db="EMBL/GenBank/DDBJ databases">
        <authorList>
            <consortium name="Pathogen Informatics"/>
        </authorList>
    </citation>
    <scope>NUCLEOTIDE SEQUENCE [LARGE SCALE GENOMIC DNA]</scope>
    <source>
        <strain evidence="1 2">A1104</strain>
    </source>
</reference>
<evidence type="ECO:0000313" key="1">
    <source>
        <dbReference type="EMBL" id="CNU74864.1"/>
    </source>
</evidence>
<dbReference type="AlphaFoldDB" id="A0A655DL74"/>
<protein>
    <submittedName>
        <fullName evidence="1">Uncharacterized protein</fullName>
    </submittedName>
</protein>
<organism evidence="1 2">
    <name type="scientific">Salmonella enterica subsp. enterica serovar Bovismorbificans</name>
    <dbReference type="NCBI Taxonomy" id="58097"/>
    <lineage>
        <taxon>Bacteria</taxon>
        <taxon>Pseudomonadati</taxon>
        <taxon>Pseudomonadota</taxon>
        <taxon>Gammaproteobacteria</taxon>
        <taxon>Enterobacterales</taxon>
        <taxon>Enterobacteriaceae</taxon>
        <taxon>Salmonella</taxon>
    </lineage>
</organism>
<evidence type="ECO:0000313" key="2">
    <source>
        <dbReference type="Proteomes" id="UP000041314"/>
    </source>
</evidence>
<gene>
    <name evidence="1" type="ORF">ERS008198_03475</name>
</gene>
<sequence length="78" mass="8865">MFSHCPFNTIAVQIRAFLIVVNVFTTLINDGQRLMNQIEKAGKHPERRGQLLIGGCHICIPHIYCSCCHYKSDEFSSL</sequence>
<dbReference type="EMBL" id="CQPA01000033">
    <property type="protein sequence ID" value="CNU74864.1"/>
    <property type="molecule type" value="Genomic_DNA"/>
</dbReference>
<accession>A0A655DL74</accession>